<sequence>MISITWLHPDNLDFPPVGQAFDDPPGLLAAGGDLRPERLLSAYARGIFPWYDDDSPILWWSPDPRMVLRPSDVHVSRSLAKLIRQGRFRITMDTAFADVIHACAALRAAREGTWITDEMQNAYIALHTLGHAHSVEIWDGDQLVGGLYGVAMGKLFFGESMFSVAPNTSKIAFVALATQLQNWGFALIDCQMPTDHLQSLGAHEMSRAKFQNVLQRWCEPEPANVPWVFDNKLL</sequence>
<dbReference type="HAMAP" id="MF_00688">
    <property type="entry name" value="Leu_Phe_trans"/>
    <property type="match status" value="1"/>
</dbReference>
<protein>
    <recommendedName>
        <fullName evidence="11 15">Leucyl/phenylalanyl-tRNA--protein transferase</fullName>
        <ecNumber evidence="10 15">2.3.2.6</ecNumber>
    </recommendedName>
    <alternativeName>
        <fullName evidence="12 15">L/F-transferase</fullName>
    </alternativeName>
    <alternativeName>
        <fullName evidence="13 15">Leucyltransferase</fullName>
    </alternativeName>
    <alternativeName>
        <fullName evidence="14 15">Phenyalanyltransferase</fullName>
    </alternativeName>
</protein>
<dbReference type="InterPro" id="IPR042203">
    <property type="entry name" value="Leu/Phe-tRNA_Trfase_C"/>
</dbReference>
<keyword evidence="2 15" id="KW-0963">Cytoplasm</keyword>
<dbReference type="STRING" id="1524254.PHACT_01220"/>
<evidence type="ECO:0000256" key="1">
    <source>
        <dbReference type="ARBA" id="ARBA00004496"/>
    </source>
</evidence>
<dbReference type="OrthoDB" id="9790282at2"/>
<dbReference type="PANTHER" id="PTHR30098">
    <property type="entry name" value="LEUCYL/PHENYLALANYL-TRNA--PROTEIN TRANSFERASE"/>
    <property type="match status" value="1"/>
</dbReference>
<proteinExistence type="inferred from homology"/>
<evidence type="ECO:0000256" key="12">
    <source>
        <dbReference type="ARBA" id="ARBA00077136"/>
    </source>
</evidence>
<comment type="catalytic activity">
    <reaction evidence="7 15">
        <text>N-terminal L-lysyl-[protein] + L-leucyl-tRNA(Leu) = N-terminal L-leucyl-L-lysyl-[protein] + tRNA(Leu) + H(+)</text>
        <dbReference type="Rhea" id="RHEA:12340"/>
        <dbReference type="Rhea" id="RHEA-COMP:9613"/>
        <dbReference type="Rhea" id="RHEA-COMP:9622"/>
        <dbReference type="Rhea" id="RHEA-COMP:12670"/>
        <dbReference type="Rhea" id="RHEA-COMP:12671"/>
        <dbReference type="ChEBI" id="CHEBI:15378"/>
        <dbReference type="ChEBI" id="CHEBI:65249"/>
        <dbReference type="ChEBI" id="CHEBI:78442"/>
        <dbReference type="ChEBI" id="CHEBI:78494"/>
        <dbReference type="ChEBI" id="CHEBI:133043"/>
        <dbReference type="EC" id="2.3.2.6"/>
    </reaction>
</comment>
<dbReference type="EMBL" id="MASR01000001">
    <property type="protein sequence ID" value="OFE11932.1"/>
    <property type="molecule type" value="Genomic_DNA"/>
</dbReference>
<accession>A0A1E8CHT8</accession>
<reference evidence="17" key="1">
    <citation type="submission" date="2016-07" db="EMBL/GenBank/DDBJ databases">
        <authorList>
            <person name="Florea S."/>
            <person name="Webb J.S."/>
            <person name="Jaromczyk J."/>
            <person name="Schardl C.L."/>
        </authorList>
    </citation>
    <scope>NUCLEOTIDE SEQUENCE [LARGE SCALE GENOMIC DNA]</scope>
    <source>
        <strain evidence="17">KCTC 42131</strain>
    </source>
</reference>
<dbReference type="PANTHER" id="PTHR30098:SF2">
    <property type="entry name" value="LEUCYL_PHENYLALANYL-TRNA--PROTEIN TRANSFERASE"/>
    <property type="match status" value="1"/>
</dbReference>
<evidence type="ECO:0000256" key="10">
    <source>
        <dbReference type="ARBA" id="ARBA00066767"/>
    </source>
</evidence>
<dbReference type="Gene3D" id="3.40.630.70">
    <property type="entry name" value="Leucyl/phenylalanyl-tRNA-protein transferase, C-terminal domain"/>
    <property type="match status" value="1"/>
</dbReference>
<dbReference type="FunFam" id="3.40.630.70:FF:000001">
    <property type="entry name" value="Leucyl/phenylalanyl-tRNA--protein transferase"/>
    <property type="match status" value="1"/>
</dbReference>
<dbReference type="InterPro" id="IPR016181">
    <property type="entry name" value="Acyl_CoA_acyltransferase"/>
</dbReference>
<evidence type="ECO:0000256" key="6">
    <source>
        <dbReference type="ARBA" id="ARBA00050652"/>
    </source>
</evidence>
<dbReference type="InterPro" id="IPR004616">
    <property type="entry name" value="Leu/Phe-tRNA_Trfase"/>
</dbReference>
<dbReference type="FunFam" id="3.30.70.3550:FF:000001">
    <property type="entry name" value="Leucyl/phenylalanyl-tRNA--protein transferase"/>
    <property type="match status" value="1"/>
</dbReference>
<comment type="caution">
    <text evidence="16">The sequence shown here is derived from an EMBL/GenBank/DDBJ whole genome shotgun (WGS) entry which is preliminary data.</text>
</comment>
<evidence type="ECO:0000313" key="17">
    <source>
        <dbReference type="Proteomes" id="UP000175669"/>
    </source>
</evidence>
<evidence type="ECO:0000256" key="2">
    <source>
        <dbReference type="ARBA" id="ARBA00022490"/>
    </source>
</evidence>
<evidence type="ECO:0000256" key="9">
    <source>
        <dbReference type="ARBA" id="ARBA00061535"/>
    </source>
</evidence>
<dbReference type="AlphaFoldDB" id="A0A1E8CHT8"/>
<dbReference type="Pfam" id="PF03588">
    <property type="entry name" value="Leu_Phe_trans"/>
    <property type="match status" value="1"/>
</dbReference>
<keyword evidence="4 15" id="KW-0012">Acyltransferase</keyword>
<evidence type="ECO:0000256" key="7">
    <source>
        <dbReference type="ARBA" id="ARBA00051538"/>
    </source>
</evidence>
<dbReference type="NCBIfam" id="TIGR00667">
    <property type="entry name" value="aat"/>
    <property type="match status" value="1"/>
</dbReference>
<dbReference type="GO" id="GO:0008914">
    <property type="term" value="F:leucyl-tRNA--protein transferase activity"/>
    <property type="evidence" value="ECO:0007669"/>
    <property type="project" value="UniProtKB-UniRule"/>
</dbReference>
<comment type="catalytic activity">
    <reaction evidence="6 15">
        <text>N-terminal L-arginyl-[protein] + L-leucyl-tRNA(Leu) = N-terminal L-leucyl-L-arginyl-[protein] + tRNA(Leu) + H(+)</text>
        <dbReference type="Rhea" id="RHEA:50416"/>
        <dbReference type="Rhea" id="RHEA-COMP:9613"/>
        <dbReference type="Rhea" id="RHEA-COMP:9622"/>
        <dbReference type="Rhea" id="RHEA-COMP:12672"/>
        <dbReference type="Rhea" id="RHEA-COMP:12673"/>
        <dbReference type="ChEBI" id="CHEBI:15378"/>
        <dbReference type="ChEBI" id="CHEBI:64719"/>
        <dbReference type="ChEBI" id="CHEBI:78442"/>
        <dbReference type="ChEBI" id="CHEBI:78494"/>
        <dbReference type="ChEBI" id="CHEBI:133044"/>
        <dbReference type="EC" id="2.3.2.6"/>
    </reaction>
</comment>
<organism evidence="16 17">
    <name type="scientific">Pseudohongiella acticola</name>
    <dbReference type="NCBI Taxonomy" id="1524254"/>
    <lineage>
        <taxon>Bacteria</taxon>
        <taxon>Pseudomonadati</taxon>
        <taxon>Pseudomonadota</taxon>
        <taxon>Gammaproteobacteria</taxon>
        <taxon>Pseudomonadales</taxon>
        <taxon>Pseudohongiellaceae</taxon>
        <taxon>Pseudohongiella</taxon>
    </lineage>
</organism>
<comment type="catalytic activity">
    <reaction evidence="5 15">
        <text>L-phenylalanyl-tRNA(Phe) + an N-terminal L-alpha-aminoacyl-[protein] = an N-terminal L-phenylalanyl-L-alpha-aminoacyl-[protein] + tRNA(Phe)</text>
        <dbReference type="Rhea" id="RHEA:43632"/>
        <dbReference type="Rhea" id="RHEA-COMP:9668"/>
        <dbReference type="Rhea" id="RHEA-COMP:9699"/>
        <dbReference type="Rhea" id="RHEA-COMP:10636"/>
        <dbReference type="Rhea" id="RHEA-COMP:10637"/>
        <dbReference type="ChEBI" id="CHEBI:78442"/>
        <dbReference type="ChEBI" id="CHEBI:78531"/>
        <dbReference type="ChEBI" id="CHEBI:78597"/>
        <dbReference type="ChEBI" id="CHEBI:83561"/>
        <dbReference type="EC" id="2.3.2.6"/>
    </reaction>
</comment>
<keyword evidence="17" id="KW-1185">Reference proteome</keyword>
<evidence type="ECO:0000313" key="16">
    <source>
        <dbReference type="EMBL" id="OFE11932.1"/>
    </source>
</evidence>
<dbReference type="RefSeq" id="WP_070115557.1">
    <property type="nucleotide sequence ID" value="NZ_MASR01000001.1"/>
</dbReference>
<name>A0A1E8CHT8_9GAMM</name>
<evidence type="ECO:0000256" key="8">
    <source>
        <dbReference type="ARBA" id="ARBA00054043"/>
    </source>
</evidence>
<comment type="function">
    <text evidence="8 15">Functions in the N-end rule pathway of protein degradation where it conjugates Leu, Phe and, less efficiently, Met from aminoacyl-tRNAs to the N-termini of proteins containing an N-terminal arginine or lysine.</text>
</comment>
<dbReference type="SUPFAM" id="SSF55729">
    <property type="entry name" value="Acyl-CoA N-acyltransferases (Nat)"/>
    <property type="match status" value="1"/>
</dbReference>
<dbReference type="GO" id="GO:0030163">
    <property type="term" value="P:protein catabolic process"/>
    <property type="evidence" value="ECO:0007669"/>
    <property type="project" value="UniProtKB-UniRule"/>
</dbReference>
<evidence type="ECO:0000256" key="11">
    <source>
        <dbReference type="ARBA" id="ARBA00074372"/>
    </source>
</evidence>
<dbReference type="InterPro" id="IPR042221">
    <property type="entry name" value="Leu/Phe-tRNA_Trfase_N"/>
</dbReference>
<evidence type="ECO:0000256" key="5">
    <source>
        <dbReference type="ARBA" id="ARBA00050607"/>
    </source>
</evidence>
<keyword evidence="3 15" id="KW-0808">Transferase</keyword>
<dbReference type="Gene3D" id="3.30.70.3550">
    <property type="entry name" value="Leucyl/phenylalanyl-tRNA-protein transferase, N-terminal domain"/>
    <property type="match status" value="1"/>
</dbReference>
<evidence type="ECO:0000256" key="14">
    <source>
        <dbReference type="ARBA" id="ARBA00083640"/>
    </source>
</evidence>
<dbReference type="GO" id="GO:0005737">
    <property type="term" value="C:cytoplasm"/>
    <property type="evidence" value="ECO:0007669"/>
    <property type="project" value="UniProtKB-SubCell"/>
</dbReference>
<evidence type="ECO:0000256" key="3">
    <source>
        <dbReference type="ARBA" id="ARBA00022679"/>
    </source>
</evidence>
<dbReference type="EC" id="2.3.2.6" evidence="10 15"/>
<evidence type="ECO:0000256" key="15">
    <source>
        <dbReference type="HAMAP-Rule" id="MF_00688"/>
    </source>
</evidence>
<dbReference type="Proteomes" id="UP000175669">
    <property type="component" value="Unassembled WGS sequence"/>
</dbReference>
<comment type="similarity">
    <text evidence="9 15">Belongs to the L/F-transferase family.</text>
</comment>
<evidence type="ECO:0000256" key="13">
    <source>
        <dbReference type="ARBA" id="ARBA00077165"/>
    </source>
</evidence>
<comment type="subcellular location">
    <subcellularLocation>
        <location evidence="1 15">Cytoplasm</location>
    </subcellularLocation>
</comment>
<gene>
    <name evidence="15" type="primary">aat</name>
    <name evidence="16" type="ORF">PHACT_01220</name>
</gene>
<evidence type="ECO:0000256" key="4">
    <source>
        <dbReference type="ARBA" id="ARBA00023315"/>
    </source>
</evidence>